<feature type="region of interest" description="Disordered" evidence="1">
    <location>
        <begin position="296"/>
        <end position="327"/>
    </location>
</feature>
<keyword evidence="3" id="KW-1185">Reference proteome</keyword>
<comment type="caution">
    <text evidence="2">The sequence shown here is derived from an EMBL/GenBank/DDBJ whole genome shotgun (WGS) entry which is preliminary data.</text>
</comment>
<protein>
    <submittedName>
        <fullName evidence="2">Uncharacterized protein</fullName>
    </submittedName>
</protein>
<accession>A0A9W8EDN6</accession>
<evidence type="ECO:0000313" key="2">
    <source>
        <dbReference type="EMBL" id="KAJ1980803.1"/>
    </source>
</evidence>
<feature type="region of interest" description="Disordered" evidence="1">
    <location>
        <begin position="169"/>
        <end position="189"/>
    </location>
</feature>
<dbReference type="Proteomes" id="UP001151582">
    <property type="component" value="Unassembled WGS sequence"/>
</dbReference>
<name>A0A9W8EDN6_9FUNG</name>
<evidence type="ECO:0000313" key="3">
    <source>
        <dbReference type="Proteomes" id="UP001151582"/>
    </source>
</evidence>
<proteinExistence type="predicted"/>
<feature type="compositionally biased region" description="Low complexity" evidence="1">
    <location>
        <begin position="58"/>
        <end position="75"/>
    </location>
</feature>
<gene>
    <name evidence="2" type="ORF">H4R34_002318</name>
</gene>
<dbReference type="AlphaFoldDB" id="A0A9W8EDN6"/>
<reference evidence="2" key="1">
    <citation type="submission" date="2022-07" db="EMBL/GenBank/DDBJ databases">
        <title>Phylogenomic reconstructions and comparative analyses of Kickxellomycotina fungi.</title>
        <authorList>
            <person name="Reynolds N.K."/>
            <person name="Stajich J.E."/>
            <person name="Barry K."/>
            <person name="Grigoriev I.V."/>
            <person name="Crous P."/>
            <person name="Smith M.E."/>
        </authorList>
    </citation>
    <scope>NUCLEOTIDE SEQUENCE</scope>
    <source>
        <strain evidence="2">RSA 567</strain>
    </source>
</reference>
<feature type="compositionally biased region" description="Polar residues" evidence="1">
    <location>
        <begin position="174"/>
        <end position="186"/>
    </location>
</feature>
<sequence length="573" mass="62815">MNTPPGSAGRAVGSHFKFTLSAQSTRGRQRRYSATTSTSRDALHQLTPTPTGLPPPQQQQQHPSFFFSPQTPSPFKFSIPARKTRRVDPAQISRDKDIISMFSSFHSPLNGPSRPAMGGMIVDDVEGISRVDDIESPGPIDAEIDLMATDDLLERERRRALLFSLEDEQGQEEMMTSTRGNMNNKRPSSDCFDTQLVLDQRKKISHHTIDNYSNLPLPTSCGSAAPTCVSPRPLVTPRLATLESAAAAINSGRASQPLTAIRNRLAPQFQVAVSPPSQLALHTASQSRASFHLSEASATRTPLPVGPTRPISAPQSTSPSCPKRKRYRVTPGGYLDQLYTTVRQERSDHVLWHHEAHSRFADSSYLLANQQHLRSHHQPSGLAAPSLNHILFNLGSMPANLDQPCTVTLSRLVKRLSPTSVEAVVSCPPAMLDTFSQARLPREPTMPAVPNDGVPTNPRPSLSLDVRLDSTNEMTGNPRVQSTVAPSDIRIILAWDYVSWKEQSTMFEVLTQAVANQTAITVFPPYQWVLPATTAALGSSAEPRHLAQCSTSYLLATRFTIDTECNQRMADLG</sequence>
<feature type="region of interest" description="Disordered" evidence="1">
    <location>
        <begin position="1"/>
        <end position="77"/>
    </location>
</feature>
<evidence type="ECO:0000256" key="1">
    <source>
        <dbReference type="SAM" id="MobiDB-lite"/>
    </source>
</evidence>
<dbReference type="OrthoDB" id="10404911at2759"/>
<organism evidence="2 3">
    <name type="scientific">Dimargaris verticillata</name>
    <dbReference type="NCBI Taxonomy" id="2761393"/>
    <lineage>
        <taxon>Eukaryota</taxon>
        <taxon>Fungi</taxon>
        <taxon>Fungi incertae sedis</taxon>
        <taxon>Zoopagomycota</taxon>
        <taxon>Kickxellomycotina</taxon>
        <taxon>Dimargaritomycetes</taxon>
        <taxon>Dimargaritales</taxon>
        <taxon>Dimargaritaceae</taxon>
        <taxon>Dimargaris</taxon>
    </lineage>
</organism>
<dbReference type="EMBL" id="JANBQB010000152">
    <property type="protein sequence ID" value="KAJ1980803.1"/>
    <property type="molecule type" value="Genomic_DNA"/>
</dbReference>
<feature type="compositionally biased region" description="Polar residues" evidence="1">
    <location>
        <begin position="20"/>
        <end position="40"/>
    </location>
</feature>